<proteinExistence type="predicted"/>
<accession>A0A367QA93</accession>
<dbReference type="Proteomes" id="UP000252107">
    <property type="component" value="Unassembled WGS sequence"/>
</dbReference>
<evidence type="ECO:0000256" key="1">
    <source>
        <dbReference type="SAM" id="MobiDB-lite"/>
    </source>
</evidence>
<protein>
    <submittedName>
        <fullName evidence="2">Uncharacterized protein</fullName>
    </submittedName>
</protein>
<dbReference type="EMBL" id="LXQD01000333">
    <property type="protein sequence ID" value="RCJ21088.1"/>
    <property type="molecule type" value="Genomic_DNA"/>
</dbReference>
<comment type="caution">
    <text evidence="2">The sequence shown here is derived from an EMBL/GenBank/DDBJ whole genome shotgun (WGS) entry which is preliminary data.</text>
</comment>
<evidence type="ECO:0000313" key="3">
    <source>
        <dbReference type="Proteomes" id="UP000252107"/>
    </source>
</evidence>
<keyword evidence="3" id="KW-1185">Reference proteome</keyword>
<sequence>MTITTEPQQLLSNNQNNLPPTESLQYRAIGRMWGRYVPNAEQIRQGQLITTDGVIINVNLMSKVAKIVENKLDLSQEYLWTVYPKTPPKDLVIGLYLSLIGVKAPSEYTELIKTELQSQADNFSIQGEVIYQNFESGIVTVKIQQTPRNKNGTPKEFRLRLLGFLPPKSARHFWNLHVRRIGTDLVIQSGQCIKFLRPKKSKTKKLLTIPSENPHELAEVNARTQSTEQP</sequence>
<organism evidence="2 3">
    <name type="scientific">Nostoc minutum NIES-26</name>
    <dbReference type="NCBI Taxonomy" id="1844469"/>
    <lineage>
        <taxon>Bacteria</taxon>
        <taxon>Bacillati</taxon>
        <taxon>Cyanobacteriota</taxon>
        <taxon>Cyanophyceae</taxon>
        <taxon>Nostocales</taxon>
        <taxon>Nostocaceae</taxon>
        <taxon>Nostoc</taxon>
    </lineage>
</organism>
<gene>
    <name evidence="2" type="ORF">A6770_30940</name>
</gene>
<evidence type="ECO:0000313" key="2">
    <source>
        <dbReference type="EMBL" id="RCJ21088.1"/>
    </source>
</evidence>
<name>A0A367QA93_9NOSO</name>
<dbReference type="AlphaFoldDB" id="A0A367QA93"/>
<reference evidence="2" key="1">
    <citation type="submission" date="2016-04" db="EMBL/GenBank/DDBJ databases">
        <authorList>
            <person name="Tabuchi Yagui T.R."/>
        </authorList>
    </citation>
    <scope>NUCLEOTIDE SEQUENCE [LARGE SCALE GENOMIC DNA]</scope>
    <source>
        <strain evidence="2">NIES-26</strain>
    </source>
</reference>
<feature type="region of interest" description="Disordered" evidence="1">
    <location>
        <begin position="209"/>
        <end position="230"/>
    </location>
</feature>